<feature type="transmembrane region" description="Helical" evidence="1">
    <location>
        <begin position="296"/>
        <end position="317"/>
    </location>
</feature>
<evidence type="ECO:0000259" key="2">
    <source>
        <dbReference type="Pfam" id="PF01757"/>
    </source>
</evidence>
<keyword evidence="1" id="KW-0812">Transmembrane</keyword>
<proteinExistence type="predicted"/>
<dbReference type="Proteomes" id="UP001386437">
    <property type="component" value="Unassembled WGS sequence"/>
</dbReference>
<keyword evidence="3" id="KW-0808">Transferase</keyword>
<dbReference type="RefSeq" id="WP_336599527.1">
    <property type="nucleotide sequence ID" value="NZ_JACFYJ010000034.1"/>
</dbReference>
<gene>
    <name evidence="3" type="ORF">H3V53_20340</name>
</gene>
<protein>
    <submittedName>
        <fullName evidence="3">Acyltransferase</fullName>
    </submittedName>
</protein>
<dbReference type="InterPro" id="IPR050879">
    <property type="entry name" value="Acyltransferase_3"/>
</dbReference>
<dbReference type="Pfam" id="PF01757">
    <property type="entry name" value="Acyl_transf_3"/>
    <property type="match status" value="1"/>
</dbReference>
<feature type="transmembrane region" description="Helical" evidence="1">
    <location>
        <begin position="15"/>
        <end position="36"/>
    </location>
</feature>
<feature type="transmembrane region" description="Helical" evidence="1">
    <location>
        <begin position="130"/>
        <end position="150"/>
    </location>
</feature>
<dbReference type="PANTHER" id="PTHR23028">
    <property type="entry name" value="ACETYLTRANSFERASE"/>
    <property type="match status" value="1"/>
</dbReference>
<dbReference type="EMBL" id="JACFYJ010000034">
    <property type="protein sequence ID" value="MEI5999472.1"/>
    <property type="molecule type" value="Genomic_DNA"/>
</dbReference>
<dbReference type="PANTHER" id="PTHR23028:SF53">
    <property type="entry name" value="ACYL_TRANSF_3 DOMAIN-CONTAINING PROTEIN"/>
    <property type="match status" value="1"/>
</dbReference>
<keyword evidence="3" id="KW-0012">Acyltransferase</keyword>
<evidence type="ECO:0000256" key="1">
    <source>
        <dbReference type="SAM" id="Phobius"/>
    </source>
</evidence>
<organism evidence="3 4">
    <name type="scientific">Paraburkholderia bengalensis</name>
    <dbReference type="NCBI Taxonomy" id="2747562"/>
    <lineage>
        <taxon>Bacteria</taxon>
        <taxon>Pseudomonadati</taxon>
        <taxon>Pseudomonadota</taxon>
        <taxon>Betaproteobacteria</taxon>
        <taxon>Burkholderiales</taxon>
        <taxon>Burkholderiaceae</taxon>
        <taxon>Paraburkholderia</taxon>
    </lineage>
</organism>
<sequence>MRSVNIPYDARLDHLRAGAALLVFLYHTFHVLYGHWQPYPHAFLAGWLTEGHSGVGLFFVLSGFLFTRIAQAAPAIRWGAFMKNRLLRIFPLFVVMFVVATSIGRDEFRPADLLYLLTSNLGNAPTSNSFMTGAAWTISIEFSFYMLFPFLARFALQYGIGWLARLILLWLLLRCGAYFFSAQSTHMYYSTLLGRFDQFLVGMAAALVARRVPMLREQRLHGIWCVVAAALVVALLGLLARHASYQLPQPKQPIWAVWGLVEALMWSGVIVAYTSWRGAVEGALDRFLRMIGESSYSLYLWHGIVLYLFAKCAGVAFEAVNWRIGMCAAIVVLLPLCLLVARLSYTTIERPWLLMRSRYH</sequence>
<feature type="transmembrane region" description="Helical" evidence="1">
    <location>
        <begin position="221"/>
        <end position="243"/>
    </location>
</feature>
<keyword evidence="4" id="KW-1185">Reference proteome</keyword>
<dbReference type="InterPro" id="IPR002656">
    <property type="entry name" value="Acyl_transf_3_dom"/>
</dbReference>
<keyword evidence="1" id="KW-0472">Membrane</keyword>
<feature type="transmembrane region" description="Helical" evidence="1">
    <location>
        <begin position="86"/>
        <end position="104"/>
    </location>
</feature>
<evidence type="ECO:0000313" key="4">
    <source>
        <dbReference type="Proteomes" id="UP001386437"/>
    </source>
</evidence>
<feature type="domain" description="Acyltransferase 3" evidence="2">
    <location>
        <begin position="10"/>
        <end position="341"/>
    </location>
</feature>
<feature type="transmembrane region" description="Helical" evidence="1">
    <location>
        <begin position="187"/>
        <end position="209"/>
    </location>
</feature>
<comment type="caution">
    <text evidence="3">The sequence shown here is derived from an EMBL/GenBank/DDBJ whole genome shotgun (WGS) entry which is preliminary data.</text>
</comment>
<feature type="transmembrane region" description="Helical" evidence="1">
    <location>
        <begin position="323"/>
        <end position="345"/>
    </location>
</feature>
<feature type="transmembrane region" description="Helical" evidence="1">
    <location>
        <begin position="162"/>
        <end position="181"/>
    </location>
</feature>
<keyword evidence="1" id="KW-1133">Transmembrane helix</keyword>
<feature type="transmembrane region" description="Helical" evidence="1">
    <location>
        <begin position="255"/>
        <end position="276"/>
    </location>
</feature>
<evidence type="ECO:0000313" key="3">
    <source>
        <dbReference type="EMBL" id="MEI5999472.1"/>
    </source>
</evidence>
<name>A0ABU8IVL1_9BURK</name>
<accession>A0ABU8IVL1</accession>
<dbReference type="GO" id="GO:0016746">
    <property type="term" value="F:acyltransferase activity"/>
    <property type="evidence" value="ECO:0007669"/>
    <property type="project" value="UniProtKB-KW"/>
</dbReference>
<reference evidence="3 4" key="1">
    <citation type="journal article" date="2022" name="Arch. Microbiol.">
        <title>Paraburkholderia bengalensis sp. nov. isolated from roots of Oryza sativa, IR64.</title>
        <authorList>
            <person name="Nag P."/>
            <person name="Mondal N."/>
            <person name="Sarkar J."/>
            <person name="Das S."/>
        </authorList>
    </citation>
    <scope>NUCLEOTIDE SEQUENCE [LARGE SCALE GENOMIC DNA]</scope>
    <source>
        <strain evidence="3 4">IR64_4_BI</strain>
    </source>
</reference>
<feature type="transmembrane region" description="Helical" evidence="1">
    <location>
        <begin position="42"/>
        <end position="66"/>
    </location>
</feature>